<dbReference type="AlphaFoldDB" id="A6KX44"/>
<dbReference type="PROSITE" id="PS00622">
    <property type="entry name" value="HTH_LUXR_1"/>
    <property type="match status" value="1"/>
</dbReference>
<accession>A6KX44</accession>
<sequence length="153" mass="17934">MLQQHIDKYSSSLNEKSKELERLGLLGEENQRLHDRERFLCNQLIKKTDVLYRLKTKPQYMKDEQWEEVKETMNLLFDNYIVRLSTLVPSLTESDLQICCFIKLGIANPGIADLLGIESTSVSKRKLRLKERITQKIGAFGKGQTLDLWLWEF</sequence>
<dbReference type="GO" id="GO:0006355">
    <property type="term" value="P:regulation of DNA-templated transcription"/>
    <property type="evidence" value="ECO:0007669"/>
    <property type="project" value="InterPro"/>
</dbReference>
<proteinExistence type="predicted"/>
<dbReference type="EMBL" id="CP000139">
    <property type="protein sequence ID" value="ABR38008.1"/>
    <property type="molecule type" value="Genomic_DNA"/>
</dbReference>
<dbReference type="eggNOG" id="COG1595">
    <property type="taxonomic scope" value="Bacteria"/>
</dbReference>
<dbReference type="GO" id="GO:0003677">
    <property type="term" value="F:DNA binding"/>
    <property type="evidence" value="ECO:0007669"/>
    <property type="project" value="InterPro"/>
</dbReference>
<dbReference type="SUPFAM" id="SSF46894">
    <property type="entry name" value="C-terminal effector domain of the bipartite response regulators"/>
    <property type="match status" value="1"/>
</dbReference>
<dbReference type="KEGG" id="bvu:BVU_0288"/>
<evidence type="ECO:0000313" key="2">
    <source>
        <dbReference type="EMBL" id="ABR38008.1"/>
    </source>
</evidence>
<dbReference type="STRING" id="435590.BVU_0288"/>
<evidence type="ECO:0000313" key="3">
    <source>
        <dbReference type="Proteomes" id="UP000002861"/>
    </source>
</evidence>
<dbReference type="PaxDb" id="435590-BVU_0288"/>
<dbReference type="InterPro" id="IPR000792">
    <property type="entry name" value="Tscrpt_reg_LuxR_C"/>
</dbReference>
<dbReference type="Proteomes" id="UP000002861">
    <property type="component" value="Chromosome"/>
</dbReference>
<gene>
    <name evidence="2" type="ordered locus">BVU_0288</name>
</gene>
<dbReference type="HOGENOM" id="CLU_1709651_0_0_10"/>
<dbReference type="InterPro" id="IPR016032">
    <property type="entry name" value="Sig_transdc_resp-reg_C-effctor"/>
</dbReference>
<name>A6KX44_PHOV8</name>
<feature type="domain" description="HTH luxR-type" evidence="1">
    <location>
        <begin position="105"/>
        <end position="132"/>
    </location>
</feature>
<reference evidence="2 3" key="1">
    <citation type="journal article" date="2007" name="PLoS Biol.">
        <title>Evolution of symbiotic bacteria in the distal human intestine.</title>
        <authorList>
            <person name="Xu J."/>
            <person name="Mahowald M.A."/>
            <person name="Ley R.E."/>
            <person name="Lozupone C.A."/>
            <person name="Hamady M."/>
            <person name="Martens E.C."/>
            <person name="Henrissat B."/>
            <person name="Coutinho P.M."/>
            <person name="Minx P."/>
            <person name="Latreille P."/>
            <person name="Cordum H."/>
            <person name="Van Brunt A."/>
            <person name="Kim K."/>
            <person name="Fulton R.S."/>
            <person name="Fulton L.A."/>
            <person name="Clifton S.W."/>
            <person name="Wilson R.K."/>
            <person name="Knight R.D."/>
            <person name="Gordon J.I."/>
        </authorList>
    </citation>
    <scope>NUCLEOTIDE SEQUENCE [LARGE SCALE GENOMIC DNA]</scope>
    <source>
        <strain evidence="3">ATCC 8482 / DSM 1447 / JCM 5826 / CCUG 4940 / NBRC 14291 / NCTC 11154</strain>
    </source>
</reference>
<evidence type="ECO:0000259" key="1">
    <source>
        <dbReference type="PROSITE" id="PS00622"/>
    </source>
</evidence>
<organism evidence="2 3">
    <name type="scientific">Phocaeicola vulgatus (strain ATCC 8482 / DSM 1447 / JCM 5826 / CCUG 4940 / NBRC 14291 / NCTC 11154)</name>
    <name type="common">Bacteroides vulgatus</name>
    <dbReference type="NCBI Taxonomy" id="435590"/>
    <lineage>
        <taxon>Bacteria</taxon>
        <taxon>Pseudomonadati</taxon>
        <taxon>Bacteroidota</taxon>
        <taxon>Bacteroidia</taxon>
        <taxon>Bacteroidales</taxon>
        <taxon>Bacteroidaceae</taxon>
        <taxon>Phocaeicola</taxon>
    </lineage>
</organism>
<protein>
    <recommendedName>
        <fullName evidence="1">HTH luxR-type domain-containing protein</fullName>
    </recommendedName>
</protein>